<dbReference type="PANTHER" id="PTHR40516:SF1">
    <property type="entry name" value="ANTITOXIN CHPS-RELATED"/>
    <property type="match status" value="1"/>
</dbReference>
<keyword evidence="3" id="KW-1185">Reference proteome</keyword>
<dbReference type="InterPro" id="IPR039052">
    <property type="entry name" value="Antitox_PemI-like"/>
</dbReference>
<feature type="domain" description="SpoVT-AbrB" evidence="1">
    <location>
        <begin position="6"/>
        <end position="49"/>
    </location>
</feature>
<evidence type="ECO:0000259" key="1">
    <source>
        <dbReference type="SMART" id="SM00966"/>
    </source>
</evidence>
<dbReference type="EMBL" id="BSPC01000011">
    <property type="protein sequence ID" value="GLS18295.1"/>
    <property type="molecule type" value="Genomic_DNA"/>
</dbReference>
<dbReference type="SMART" id="SM00966">
    <property type="entry name" value="SpoVT_AbrB"/>
    <property type="match status" value="1"/>
</dbReference>
<dbReference type="InterPro" id="IPR037914">
    <property type="entry name" value="SpoVT-AbrB_sf"/>
</dbReference>
<name>A0ABQ6CHG7_9HYPH</name>
<dbReference type="InterPro" id="IPR007159">
    <property type="entry name" value="SpoVT-AbrB_dom"/>
</dbReference>
<gene>
    <name evidence="2" type="ORF">GCM10007874_13120</name>
</gene>
<reference evidence="3" key="1">
    <citation type="journal article" date="2019" name="Int. J. Syst. Evol. Microbiol.">
        <title>The Global Catalogue of Microorganisms (GCM) 10K type strain sequencing project: providing services to taxonomists for standard genome sequencing and annotation.</title>
        <authorList>
            <consortium name="The Broad Institute Genomics Platform"/>
            <consortium name="The Broad Institute Genome Sequencing Center for Infectious Disease"/>
            <person name="Wu L."/>
            <person name="Ma J."/>
        </authorList>
    </citation>
    <scope>NUCLEOTIDE SEQUENCE [LARGE SCALE GENOMIC DNA]</scope>
    <source>
        <strain evidence="3">NBRC 101365</strain>
    </source>
</reference>
<dbReference type="SUPFAM" id="SSF89447">
    <property type="entry name" value="AbrB/MazE/MraZ-like"/>
    <property type="match status" value="1"/>
</dbReference>
<comment type="caution">
    <text evidence="2">The sequence shown here is derived from an EMBL/GenBank/DDBJ whole genome shotgun (WGS) entry which is preliminary data.</text>
</comment>
<dbReference type="PANTHER" id="PTHR40516">
    <property type="entry name" value="ANTITOXIN CHPS-RELATED"/>
    <property type="match status" value="1"/>
</dbReference>
<accession>A0ABQ6CHG7</accession>
<dbReference type="RefSeq" id="WP_284311114.1">
    <property type="nucleotide sequence ID" value="NZ_BSPC01000011.1"/>
</dbReference>
<evidence type="ECO:0000313" key="3">
    <source>
        <dbReference type="Proteomes" id="UP001156882"/>
    </source>
</evidence>
<proteinExistence type="predicted"/>
<organism evidence="2 3">
    <name type="scientific">Labrys miyagiensis</name>
    <dbReference type="NCBI Taxonomy" id="346912"/>
    <lineage>
        <taxon>Bacteria</taxon>
        <taxon>Pseudomonadati</taxon>
        <taxon>Pseudomonadota</taxon>
        <taxon>Alphaproteobacteria</taxon>
        <taxon>Hyphomicrobiales</taxon>
        <taxon>Xanthobacteraceae</taxon>
        <taxon>Labrys</taxon>
    </lineage>
</organism>
<dbReference type="Proteomes" id="UP001156882">
    <property type="component" value="Unassembled WGS sequence"/>
</dbReference>
<protein>
    <submittedName>
        <fullName evidence="2">Multidrug transporter MatE</fullName>
    </submittedName>
</protein>
<dbReference type="Gene3D" id="2.10.260.10">
    <property type="match status" value="1"/>
</dbReference>
<evidence type="ECO:0000313" key="2">
    <source>
        <dbReference type="EMBL" id="GLS18295.1"/>
    </source>
</evidence>
<sequence>MEVVVSKWGNSLGLRLPRALVQQIGISEGQTVSVVAEGNRLIVEGATPSYRLEDLLVNVTPEAMGAAFEWGVDVGGEIVDD</sequence>
<dbReference type="Pfam" id="PF04014">
    <property type="entry name" value="MazE_antitoxin"/>
    <property type="match status" value="1"/>
</dbReference>